<dbReference type="InterPro" id="IPR002941">
    <property type="entry name" value="DNA_methylase_N4/N6"/>
</dbReference>
<dbReference type="PRINTS" id="PR00506">
    <property type="entry name" value="D21N6MTFRASE"/>
</dbReference>
<evidence type="ECO:0000313" key="7">
    <source>
        <dbReference type="EMBL" id="ETD26602.1"/>
    </source>
</evidence>
<dbReference type="STRING" id="1357399.HMPREF2087_00987"/>
<protein>
    <recommendedName>
        <fullName evidence="1">site-specific DNA-methyltransferase (adenine-specific)</fullName>
        <ecNumber evidence="1">2.1.1.72</ecNumber>
    </recommendedName>
</protein>
<dbReference type="GO" id="GO:0032259">
    <property type="term" value="P:methylation"/>
    <property type="evidence" value="ECO:0007669"/>
    <property type="project" value="UniProtKB-KW"/>
</dbReference>
<organism evidence="7 8">
    <name type="scientific">Helicobacter canis NCTC 12740</name>
    <dbReference type="NCBI Taxonomy" id="1357399"/>
    <lineage>
        <taxon>Bacteria</taxon>
        <taxon>Pseudomonadati</taxon>
        <taxon>Campylobacterota</taxon>
        <taxon>Epsilonproteobacteria</taxon>
        <taxon>Campylobacterales</taxon>
        <taxon>Helicobacteraceae</taxon>
        <taxon>Helicobacter</taxon>
    </lineage>
</organism>
<comment type="catalytic activity">
    <reaction evidence="5">
        <text>a 2'-deoxyadenosine in DNA + S-adenosyl-L-methionine = an N(6)-methyl-2'-deoxyadenosine in DNA + S-adenosyl-L-homocysteine + H(+)</text>
        <dbReference type="Rhea" id="RHEA:15197"/>
        <dbReference type="Rhea" id="RHEA-COMP:12418"/>
        <dbReference type="Rhea" id="RHEA-COMP:12419"/>
        <dbReference type="ChEBI" id="CHEBI:15378"/>
        <dbReference type="ChEBI" id="CHEBI:57856"/>
        <dbReference type="ChEBI" id="CHEBI:59789"/>
        <dbReference type="ChEBI" id="CHEBI:90615"/>
        <dbReference type="ChEBI" id="CHEBI:90616"/>
        <dbReference type="EC" id="2.1.1.72"/>
    </reaction>
</comment>
<dbReference type="AlphaFoldDB" id="V8CHP1"/>
<keyword evidence="4" id="KW-0949">S-adenosyl-L-methionine</keyword>
<dbReference type="GO" id="GO:0009007">
    <property type="term" value="F:site-specific DNA-methyltransferase (adenine-specific) activity"/>
    <property type="evidence" value="ECO:0007669"/>
    <property type="project" value="UniProtKB-EC"/>
</dbReference>
<accession>V8CHP1</accession>
<dbReference type="Pfam" id="PF01555">
    <property type="entry name" value="N6_N4_Mtase"/>
    <property type="match status" value="1"/>
</dbReference>
<dbReference type="InterPro" id="IPR002295">
    <property type="entry name" value="N4/N6-MTase_EcoPI_Mod-like"/>
</dbReference>
<dbReference type="Gene3D" id="3.40.50.150">
    <property type="entry name" value="Vaccinia Virus protein VP39"/>
    <property type="match status" value="1"/>
</dbReference>
<dbReference type="PATRIC" id="fig|1357399.3.peg.1033"/>
<evidence type="ECO:0000256" key="2">
    <source>
        <dbReference type="ARBA" id="ARBA00022603"/>
    </source>
</evidence>
<dbReference type="eggNOG" id="COG2189">
    <property type="taxonomic scope" value="Bacteria"/>
</dbReference>
<name>V8CHP1_9HELI</name>
<feature type="domain" description="DNA methylase N-4/N-6" evidence="6">
    <location>
        <begin position="43"/>
        <end position="298"/>
    </location>
</feature>
<evidence type="ECO:0000256" key="3">
    <source>
        <dbReference type="ARBA" id="ARBA00022679"/>
    </source>
</evidence>
<reference evidence="7 8" key="1">
    <citation type="submission" date="2013-10" db="EMBL/GenBank/DDBJ databases">
        <title>The Genome Sequence of Helicobacter canis NCTC 12740.</title>
        <authorList>
            <consortium name="The Broad Institute Genomics Platform"/>
            <person name="Earl A."/>
            <person name="Fox J.G."/>
            <person name="Shen Z."/>
            <person name="Young S.K."/>
            <person name="Zeng Q."/>
            <person name="Gargeya S."/>
            <person name="Fitzgerald M."/>
            <person name="Abouelleil A."/>
            <person name="Alvarado L."/>
            <person name="Chapman S.B."/>
            <person name="Gainer-Dewar J."/>
            <person name="Goldberg J."/>
            <person name="Griggs A."/>
            <person name="Gujja S."/>
            <person name="Hansen M."/>
            <person name="Howarth C."/>
            <person name="Imamovic A."/>
            <person name="Ireland A."/>
            <person name="Larimer J."/>
            <person name="McCowan C."/>
            <person name="Murphy C."/>
            <person name="Pearson M."/>
            <person name="Poon T.W."/>
            <person name="Priest M."/>
            <person name="Roberts A."/>
            <person name="Saif S."/>
            <person name="Shea T."/>
            <person name="Sykes S."/>
            <person name="Wortman J."/>
            <person name="Nusbaum C."/>
            <person name="Birren B."/>
        </authorList>
    </citation>
    <scope>NUCLEOTIDE SEQUENCE [LARGE SCALE GENOMIC DNA]</scope>
    <source>
        <strain evidence="7 8">NCTC 12740</strain>
    </source>
</reference>
<sequence length="311" mass="35530">MTKNENFIYPDNFRKDYQAILQEVGLLEIDENGEEKESETLKFFRNIQGSRTHSGWLAFMLPRLKLARDLLKDDGVIFISIDDNEQANLKILCDEIFGEENFVEVLHWKRKKQPSFLSKHTAGVMEYILVYAKQSNNLEKLSLETLSDATKKVMNLTNTTSVRFFKKGMRVKLEGSGIIKKGVYQIKTMSLEYLDDVIYENGITKNDIKIKAQFSVSQDKIDKYISENLIFITTNYSLRRNVSQEEQQKKKSITNLLLDWGDNQDSDKEIIEIFNGKVFDNPKPIMLIKKLLKATTTPSTSAGGGGGTLAA</sequence>
<dbReference type="GO" id="GO:0008170">
    <property type="term" value="F:N-methyltransferase activity"/>
    <property type="evidence" value="ECO:0007669"/>
    <property type="project" value="InterPro"/>
</dbReference>
<dbReference type="HOGENOM" id="CLU_893624_0_0_7"/>
<evidence type="ECO:0000259" key="6">
    <source>
        <dbReference type="Pfam" id="PF01555"/>
    </source>
</evidence>
<evidence type="ECO:0000256" key="5">
    <source>
        <dbReference type="ARBA" id="ARBA00047942"/>
    </source>
</evidence>
<keyword evidence="2" id="KW-0489">Methyltransferase</keyword>
<comment type="caution">
    <text evidence="7">The sequence shown here is derived from an EMBL/GenBank/DDBJ whole genome shotgun (WGS) entry which is preliminary data.</text>
</comment>
<dbReference type="InterPro" id="IPR029063">
    <property type="entry name" value="SAM-dependent_MTases_sf"/>
</dbReference>
<dbReference type="EMBL" id="AZJJ01000002">
    <property type="protein sequence ID" value="ETD26602.1"/>
    <property type="molecule type" value="Genomic_DNA"/>
</dbReference>
<gene>
    <name evidence="7" type="ORF">HMPREF2087_00987</name>
</gene>
<dbReference type="SUPFAM" id="SSF53335">
    <property type="entry name" value="S-adenosyl-L-methionine-dependent methyltransferases"/>
    <property type="match status" value="1"/>
</dbReference>
<keyword evidence="3" id="KW-0808">Transferase</keyword>
<keyword evidence="8" id="KW-1185">Reference proteome</keyword>
<evidence type="ECO:0000313" key="8">
    <source>
        <dbReference type="Proteomes" id="UP000018688"/>
    </source>
</evidence>
<dbReference type="Proteomes" id="UP000018688">
    <property type="component" value="Unassembled WGS sequence"/>
</dbReference>
<evidence type="ECO:0000256" key="1">
    <source>
        <dbReference type="ARBA" id="ARBA00011900"/>
    </source>
</evidence>
<dbReference type="EC" id="2.1.1.72" evidence="1"/>
<proteinExistence type="predicted"/>
<dbReference type="GO" id="GO:0003677">
    <property type="term" value="F:DNA binding"/>
    <property type="evidence" value="ECO:0007669"/>
    <property type="project" value="InterPro"/>
</dbReference>
<evidence type="ECO:0000256" key="4">
    <source>
        <dbReference type="ARBA" id="ARBA00022691"/>
    </source>
</evidence>